<evidence type="ECO:0000313" key="6">
    <source>
        <dbReference type="EMBL" id="WCT73505.1"/>
    </source>
</evidence>
<dbReference type="InterPro" id="IPR002835">
    <property type="entry name" value="CofC"/>
</dbReference>
<name>A0ABY7TJW7_9SPHN</name>
<organism evidence="6 7">
    <name type="scientific">Sphingomonas naphthae</name>
    <dbReference type="NCBI Taxonomy" id="1813468"/>
    <lineage>
        <taxon>Bacteria</taxon>
        <taxon>Pseudomonadati</taxon>
        <taxon>Pseudomonadota</taxon>
        <taxon>Alphaproteobacteria</taxon>
        <taxon>Sphingomonadales</taxon>
        <taxon>Sphingomonadaceae</taxon>
        <taxon>Sphingomonas</taxon>
    </lineage>
</organism>
<comment type="function">
    <text evidence="5">Guanylyltransferase that catalyzes the activation of (2R)-3-phosphoglycerate (3PG) as 3-[(R)-glyceryl]-diphospho-5'-guanosine, via the condensation of 3PG with GTP. It is involved in the biosynthesis of a derivative of the hydride carrier cofactor coenzyme F420, 3PG-F420.</text>
</comment>
<dbReference type="SUPFAM" id="SSF53448">
    <property type="entry name" value="Nucleotide-diphospho-sugar transferases"/>
    <property type="match status" value="1"/>
</dbReference>
<dbReference type="EMBL" id="CP117411">
    <property type="protein sequence ID" value="WCT73505.1"/>
    <property type="molecule type" value="Genomic_DNA"/>
</dbReference>
<evidence type="ECO:0000256" key="4">
    <source>
        <dbReference type="ARBA" id="ARBA00023134"/>
    </source>
</evidence>
<dbReference type="GO" id="GO:0043814">
    <property type="term" value="F:phospholactate guanylyltransferase activity"/>
    <property type="evidence" value="ECO:0007669"/>
    <property type="project" value="UniProtKB-EC"/>
</dbReference>
<keyword evidence="2 5" id="KW-0548">Nucleotidyltransferase</keyword>
<evidence type="ECO:0000256" key="5">
    <source>
        <dbReference type="HAMAP-Rule" id="MF_02114"/>
    </source>
</evidence>
<sequence length="198" mass="20765">MSWQVVIPLKRAGDRKQRLAPHFSPAARHALSEALFDHVVDTVARVGRIGGVHVLSPGAPTRPSLGWLCDGGRGLNPELAAACVLLAPADILILHADLPLLAPADLEALIDAGVRHGCAIAPDRHGAGTNAIALTAGRTLPFRFGPGSLRRHLAAADGRAERVERPGLALDCDTPDDIAVAARSGFRWPIAADTHRAA</sequence>
<evidence type="ECO:0000256" key="3">
    <source>
        <dbReference type="ARBA" id="ARBA00022741"/>
    </source>
</evidence>
<dbReference type="Proteomes" id="UP001220395">
    <property type="component" value="Chromosome"/>
</dbReference>
<dbReference type="EC" id="2.7.7.106" evidence="5"/>
<protein>
    <recommendedName>
        <fullName evidence="5">3-phospho-D-glycerate guanylyltransferase</fullName>
        <shortName evidence="5">3PG guanylyltransferase</shortName>
        <ecNumber evidence="5">2.7.7.106</ecNumber>
    </recommendedName>
</protein>
<dbReference type="Pfam" id="PF01983">
    <property type="entry name" value="CofC"/>
    <property type="match status" value="1"/>
</dbReference>
<keyword evidence="7" id="KW-1185">Reference proteome</keyword>
<comment type="similarity">
    <text evidence="5">Belongs to the CofC family.</text>
</comment>
<proteinExistence type="inferred from homology"/>
<comment type="catalytic activity">
    <reaction evidence="5">
        <text>(2R)-3-phosphoglycerate + GTP + H(+) = 3-[(R)-glyceryl]-diphospho-5'-guanosine + diphosphate</text>
        <dbReference type="Rhea" id="RHEA:63440"/>
        <dbReference type="ChEBI" id="CHEBI:15378"/>
        <dbReference type="ChEBI" id="CHEBI:33019"/>
        <dbReference type="ChEBI" id="CHEBI:37565"/>
        <dbReference type="ChEBI" id="CHEBI:58272"/>
        <dbReference type="ChEBI" id="CHEBI:147306"/>
        <dbReference type="EC" id="2.7.7.106"/>
    </reaction>
</comment>
<gene>
    <name evidence="6" type="primary">cofC</name>
    <name evidence="5" type="synonym">fbiD</name>
    <name evidence="6" type="ORF">PQ455_18155</name>
</gene>
<keyword evidence="3 5" id="KW-0547">Nucleotide-binding</keyword>
<comment type="pathway">
    <text evidence="5">Cofactor biosynthesis; coenzyme F420 biosynthesis.</text>
</comment>
<evidence type="ECO:0000313" key="7">
    <source>
        <dbReference type="Proteomes" id="UP001220395"/>
    </source>
</evidence>
<evidence type="ECO:0000256" key="2">
    <source>
        <dbReference type="ARBA" id="ARBA00022695"/>
    </source>
</evidence>
<dbReference type="InterPro" id="IPR029044">
    <property type="entry name" value="Nucleotide-diphossugar_trans"/>
</dbReference>
<keyword evidence="4 5" id="KW-0342">GTP-binding</keyword>
<evidence type="ECO:0000256" key="1">
    <source>
        <dbReference type="ARBA" id="ARBA00022679"/>
    </source>
</evidence>
<reference evidence="6 7" key="1">
    <citation type="submission" date="2023-02" db="EMBL/GenBank/DDBJ databases">
        <title>Genome sequence of Sphingomonas naphthae.</title>
        <authorList>
            <person name="Kim S."/>
            <person name="Heo J."/>
            <person name="Kwon S.-W."/>
        </authorList>
    </citation>
    <scope>NUCLEOTIDE SEQUENCE [LARGE SCALE GENOMIC DNA]</scope>
    <source>
        <strain evidence="6 7">KACC 18716</strain>
    </source>
</reference>
<dbReference type="NCBIfam" id="TIGR03552">
    <property type="entry name" value="F420_cofC"/>
    <property type="match status" value="1"/>
</dbReference>
<dbReference type="PANTHER" id="PTHR40392:SF1">
    <property type="entry name" value="2-PHOSPHO-L-LACTATE GUANYLYLTRANSFERASE"/>
    <property type="match status" value="1"/>
</dbReference>
<dbReference type="Gene3D" id="3.90.550.10">
    <property type="entry name" value="Spore Coat Polysaccharide Biosynthesis Protein SpsA, Chain A"/>
    <property type="match status" value="1"/>
</dbReference>
<keyword evidence="1 5" id="KW-0808">Transferase</keyword>
<accession>A0ABY7TJW7</accession>
<dbReference type="HAMAP" id="MF_02114">
    <property type="entry name" value="CofC"/>
    <property type="match status" value="1"/>
</dbReference>
<dbReference type="PANTHER" id="PTHR40392">
    <property type="entry name" value="2-PHOSPHO-L-LACTATE GUANYLYLTRANSFERASE"/>
    <property type="match status" value="1"/>
</dbReference>
<dbReference type="RefSeq" id="WP_273687775.1">
    <property type="nucleotide sequence ID" value="NZ_CP117411.1"/>
</dbReference>